<name>A0A6I1EM28_9BURK</name>
<evidence type="ECO:0000313" key="2">
    <source>
        <dbReference type="Proteomes" id="UP000430564"/>
    </source>
</evidence>
<evidence type="ECO:0000313" key="1">
    <source>
        <dbReference type="EMBL" id="KAB7661842.1"/>
    </source>
</evidence>
<reference evidence="1 2" key="1">
    <citation type="submission" date="2019-10" db="EMBL/GenBank/DDBJ databases">
        <title>Genome diversity of Sutterella seckii.</title>
        <authorList>
            <person name="Chaplin A.V."/>
            <person name="Sokolova S.R."/>
            <person name="Mosin K.A."/>
            <person name="Ivanova E.L."/>
            <person name="Kochetkova T.O."/>
            <person name="Goltsov A.Y."/>
            <person name="Trofimov D.Y."/>
            <person name="Efimov B.A."/>
        </authorList>
    </citation>
    <scope>NUCLEOTIDE SEQUENCE [LARGE SCALE GENOMIC DNA]</scope>
    <source>
        <strain evidence="1 2">ASD393</strain>
    </source>
</reference>
<protein>
    <submittedName>
        <fullName evidence="1">Uncharacterized protein</fullName>
    </submittedName>
</protein>
<dbReference type="RefSeq" id="WP_152157893.1">
    <property type="nucleotide sequence ID" value="NZ_WEHX01000014.1"/>
</dbReference>
<gene>
    <name evidence="1" type="ORF">GBM95_03960</name>
</gene>
<organism evidence="1 2">
    <name type="scientific">Sutterella seckii</name>
    <dbReference type="NCBI Taxonomy" id="1944635"/>
    <lineage>
        <taxon>Bacteria</taxon>
        <taxon>Pseudomonadati</taxon>
        <taxon>Pseudomonadota</taxon>
        <taxon>Betaproteobacteria</taxon>
        <taxon>Burkholderiales</taxon>
        <taxon>Sutterellaceae</taxon>
        <taxon>Sutterella</taxon>
    </lineage>
</organism>
<dbReference type="EMBL" id="WEHX01000014">
    <property type="protein sequence ID" value="KAB7661842.1"/>
    <property type="molecule type" value="Genomic_DNA"/>
</dbReference>
<sequence>MSEAATPDAILAFIMEARSDDDPSDPALQVFAELTGTAPKDVLESLARGDESAAISGIRRTEPSPDMVRLAGTTKAAEKSTGNALIILDLPKKGSHASPGSENARAVRLLPQFVLAFEEAPESADAMTLRILAHDKWDSPMCALSLEDAVLLEGLSAQTCPDLPERSGIFPEMKGLYPMPPGTGAVLQVRAAPGAADPARIAKILRRSAAILLRRLDIARARAHEGAALERALLDGA</sequence>
<comment type="caution">
    <text evidence="1">The sequence shown here is derived from an EMBL/GenBank/DDBJ whole genome shotgun (WGS) entry which is preliminary data.</text>
</comment>
<dbReference type="AlphaFoldDB" id="A0A6I1EM28"/>
<dbReference type="Proteomes" id="UP000430564">
    <property type="component" value="Unassembled WGS sequence"/>
</dbReference>
<dbReference type="OrthoDB" id="9908798at2"/>
<proteinExistence type="predicted"/>
<accession>A0A6I1EM28</accession>